<evidence type="ECO:0000256" key="9">
    <source>
        <dbReference type="HAMAP-Rule" id="MF_00009"/>
    </source>
</evidence>
<dbReference type="GO" id="GO:0006364">
    <property type="term" value="P:rRNA processing"/>
    <property type="evidence" value="ECO:0007669"/>
    <property type="project" value="UniProtKB-UniRule"/>
</dbReference>
<proteinExistence type="inferred from homology"/>
<keyword evidence="2 9" id="KW-0690">Ribosome biogenesis</keyword>
<evidence type="ECO:0000256" key="6">
    <source>
        <dbReference type="ARBA" id="ARBA00022759"/>
    </source>
</evidence>
<dbReference type="GO" id="GO:0008270">
    <property type="term" value="F:zinc ion binding"/>
    <property type="evidence" value="ECO:0007669"/>
    <property type="project" value="UniProtKB-UniRule"/>
</dbReference>
<feature type="binding site" evidence="9">
    <location>
        <position position="118"/>
    </location>
    <ligand>
        <name>Zn(2+)</name>
        <dbReference type="ChEBI" id="CHEBI:29105"/>
        <note>catalytic</note>
    </ligand>
</feature>
<dbReference type="Pfam" id="PF02130">
    <property type="entry name" value="YbeY"/>
    <property type="match status" value="1"/>
</dbReference>
<dbReference type="EMBL" id="SMBP01000001">
    <property type="protein sequence ID" value="TCU63455.1"/>
    <property type="molecule type" value="Genomic_DNA"/>
</dbReference>
<dbReference type="RefSeq" id="WP_008688409.1">
    <property type="nucleotide sequence ID" value="NZ_AP024510.1"/>
</dbReference>
<dbReference type="SUPFAM" id="SSF55486">
    <property type="entry name" value="Metalloproteases ('zincins'), catalytic domain"/>
    <property type="match status" value="1"/>
</dbReference>
<dbReference type="EC" id="3.1.-.-" evidence="9"/>
<dbReference type="NCBIfam" id="TIGR00043">
    <property type="entry name" value="rRNA maturation RNase YbeY"/>
    <property type="match status" value="1"/>
</dbReference>
<dbReference type="Gene3D" id="3.40.390.30">
    <property type="entry name" value="Metalloproteases ('zincins'), catalytic domain"/>
    <property type="match status" value="1"/>
</dbReference>
<evidence type="ECO:0000256" key="1">
    <source>
        <dbReference type="ARBA" id="ARBA00010875"/>
    </source>
</evidence>
<protein>
    <recommendedName>
        <fullName evidence="9">Endoribonuclease YbeY</fullName>
        <ecNumber evidence="9">3.1.-.-</ecNumber>
    </recommendedName>
</protein>
<dbReference type="GO" id="GO:0005737">
    <property type="term" value="C:cytoplasm"/>
    <property type="evidence" value="ECO:0007669"/>
    <property type="project" value="UniProtKB-SubCell"/>
</dbReference>
<evidence type="ECO:0000256" key="5">
    <source>
        <dbReference type="ARBA" id="ARBA00022723"/>
    </source>
</evidence>
<comment type="cofactor">
    <cofactor evidence="9">
        <name>Zn(2+)</name>
        <dbReference type="ChEBI" id="CHEBI:29105"/>
    </cofactor>
    <text evidence="9">Binds 1 zinc ion.</text>
</comment>
<evidence type="ECO:0000256" key="7">
    <source>
        <dbReference type="ARBA" id="ARBA00022801"/>
    </source>
</evidence>
<dbReference type="InterPro" id="IPR023091">
    <property type="entry name" value="MetalPrtase_cat_dom_sf_prd"/>
</dbReference>
<gene>
    <name evidence="9" type="primary">ybeY</name>
    <name evidence="10" type="ORF">EDD61_101107</name>
</gene>
<name>A0A4R3TP95_9FIRM</name>
<dbReference type="PANTHER" id="PTHR46986:SF1">
    <property type="entry name" value="ENDORIBONUCLEASE YBEY, CHLOROPLASTIC"/>
    <property type="match status" value="1"/>
</dbReference>
<evidence type="ECO:0000313" key="10">
    <source>
        <dbReference type="EMBL" id="TCU63455.1"/>
    </source>
</evidence>
<evidence type="ECO:0000313" key="11">
    <source>
        <dbReference type="Proteomes" id="UP000295773"/>
    </source>
</evidence>
<comment type="caution">
    <text evidence="10">The sequence shown here is derived from an EMBL/GenBank/DDBJ whole genome shotgun (WGS) entry which is preliminary data.</text>
</comment>
<dbReference type="Proteomes" id="UP000295773">
    <property type="component" value="Unassembled WGS sequence"/>
</dbReference>
<dbReference type="InterPro" id="IPR002036">
    <property type="entry name" value="YbeY"/>
</dbReference>
<keyword evidence="9" id="KW-0963">Cytoplasm</keyword>
<dbReference type="PROSITE" id="PS01306">
    <property type="entry name" value="UPF0054"/>
    <property type="match status" value="1"/>
</dbReference>
<dbReference type="GO" id="GO:0004222">
    <property type="term" value="F:metalloendopeptidase activity"/>
    <property type="evidence" value="ECO:0007669"/>
    <property type="project" value="InterPro"/>
</dbReference>
<reference evidence="10 11" key="1">
    <citation type="submission" date="2019-03" db="EMBL/GenBank/DDBJ databases">
        <title>Genomic Encyclopedia of Type Strains, Phase IV (KMG-IV): sequencing the most valuable type-strain genomes for metagenomic binning, comparative biology and taxonomic classification.</title>
        <authorList>
            <person name="Goeker M."/>
        </authorList>
    </citation>
    <scope>NUCLEOTIDE SEQUENCE [LARGE SCALE GENOMIC DNA]</scope>
    <source>
        <strain evidence="10 11">DSM 29481</strain>
    </source>
</reference>
<keyword evidence="7 9" id="KW-0378">Hydrolase</keyword>
<evidence type="ECO:0000256" key="8">
    <source>
        <dbReference type="ARBA" id="ARBA00022833"/>
    </source>
</evidence>
<feature type="binding site" evidence="9">
    <location>
        <position position="128"/>
    </location>
    <ligand>
        <name>Zn(2+)</name>
        <dbReference type="ChEBI" id="CHEBI:29105"/>
        <note>catalytic</note>
    </ligand>
</feature>
<comment type="similarity">
    <text evidence="1 9">Belongs to the endoribonuclease YbeY family.</text>
</comment>
<dbReference type="InterPro" id="IPR020549">
    <property type="entry name" value="YbeY_CS"/>
</dbReference>
<keyword evidence="8 9" id="KW-0862">Zinc</keyword>
<comment type="subcellular location">
    <subcellularLocation>
        <location evidence="9">Cytoplasm</location>
    </subcellularLocation>
</comment>
<keyword evidence="3 9" id="KW-0698">rRNA processing</keyword>
<keyword evidence="5 9" id="KW-0479">Metal-binding</keyword>
<dbReference type="AlphaFoldDB" id="A0A4R3TP95"/>
<feature type="binding site" evidence="9">
    <location>
        <position position="122"/>
    </location>
    <ligand>
        <name>Zn(2+)</name>
        <dbReference type="ChEBI" id="CHEBI:29105"/>
        <note>catalytic</note>
    </ligand>
</feature>
<dbReference type="GeneID" id="73795679"/>
<dbReference type="PANTHER" id="PTHR46986">
    <property type="entry name" value="ENDORIBONUCLEASE YBEY, CHLOROPLASTIC"/>
    <property type="match status" value="1"/>
</dbReference>
<evidence type="ECO:0000256" key="2">
    <source>
        <dbReference type="ARBA" id="ARBA00022517"/>
    </source>
</evidence>
<keyword evidence="11" id="KW-1185">Reference proteome</keyword>
<evidence type="ECO:0000256" key="3">
    <source>
        <dbReference type="ARBA" id="ARBA00022552"/>
    </source>
</evidence>
<organism evidence="10 11">
    <name type="scientific">Longicatena caecimuris</name>
    <dbReference type="NCBI Taxonomy" id="1796635"/>
    <lineage>
        <taxon>Bacteria</taxon>
        <taxon>Bacillati</taxon>
        <taxon>Bacillota</taxon>
        <taxon>Erysipelotrichia</taxon>
        <taxon>Erysipelotrichales</taxon>
        <taxon>Erysipelotrichaceae</taxon>
        <taxon>Longicatena</taxon>
    </lineage>
</organism>
<dbReference type="HAMAP" id="MF_00009">
    <property type="entry name" value="Endoribonucl_YbeY"/>
    <property type="match status" value="1"/>
</dbReference>
<evidence type="ECO:0000256" key="4">
    <source>
        <dbReference type="ARBA" id="ARBA00022722"/>
    </source>
</evidence>
<sequence>MNVIINNQSSEKRWNRYKKDFVAIAERTKMILSLSQDYNASIIFVDPAMIHEINREYRHIDRPTDVISFALKDEEDTYEMMEGLDELGDIFINVQAVVDQAAEYGHSLRREVCFLFTHGLLHLLGYDHMEKDDEKIMFALQDVILDAIVPKKVHK</sequence>
<keyword evidence="4 9" id="KW-0540">Nuclease</keyword>
<keyword evidence="6 9" id="KW-0255">Endonuclease</keyword>
<accession>A0A4R3TP95</accession>
<comment type="function">
    <text evidence="9">Single strand-specific metallo-endoribonuclease involved in late-stage 70S ribosome quality control and in maturation of the 3' terminus of the 16S rRNA.</text>
</comment>
<dbReference type="GO" id="GO:0004521">
    <property type="term" value="F:RNA endonuclease activity"/>
    <property type="evidence" value="ECO:0007669"/>
    <property type="project" value="UniProtKB-UniRule"/>
</dbReference>